<comment type="caution">
    <text evidence="3">The sequence shown here is derived from an EMBL/GenBank/DDBJ whole genome shotgun (WGS) entry which is preliminary data.</text>
</comment>
<feature type="region of interest" description="Disordered" evidence="1">
    <location>
        <begin position="22"/>
        <end position="44"/>
    </location>
</feature>
<proteinExistence type="predicted"/>
<name>A0A9D6L8Z3_UNCEI</name>
<organism evidence="3 4">
    <name type="scientific">Eiseniibacteriota bacterium</name>
    <dbReference type="NCBI Taxonomy" id="2212470"/>
    <lineage>
        <taxon>Bacteria</taxon>
        <taxon>Candidatus Eiseniibacteriota</taxon>
    </lineage>
</organism>
<dbReference type="Proteomes" id="UP000807850">
    <property type="component" value="Unassembled WGS sequence"/>
</dbReference>
<keyword evidence="2" id="KW-0732">Signal</keyword>
<sequence>MKIRSITLAFSAGAIAGCMAGGAPSGAQSPAPPPSSSSAAPERRAGALDIGTPLVIDRMDTRIGTTVQFDRIPNASELHDATEVPGLAHVVLSLDGWPTDFAPLQGLDQLPEGADMIVVIPGYPPSTAVAQIWNYLNTRSSSGKGKLSRVGLAPDPRPGSILPPSHRNLRLNAPHAEARWSRFRNVSAAH</sequence>
<feature type="chain" id="PRO_5039551076" evidence="2">
    <location>
        <begin position="21"/>
        <end position="190"/>
    </location>
</feature>
<protein>
    <submittedName>
        <fullName evidence="3">Uncharacterized protein</fullName>
    </submittedName>
</protein>
<evidence type="ECO:0000313" key="4">
    <source>
        <dbReference type="Proteomes" id="UP000807850"/>
    </source>
</evidence>
<reference evidence="3" key="1">
    <citation type="submission" date="2020-07" db="EMBL/GenBank/DDBJ databases">
        <title>Huge and variable diversity of episymbiotic CPR bacteria and DPANN archaea in groundwater ecosystems.</title>
        <authorList>
            <person name="He C.Y."/>
            <person name="Keren R."/>
            <person name="Whittaker M."/>
            <person name="Farag I.F."/>
            <person name="Doudna J."/>
            <person name="Cate J.H.D."/>
            <person name="Banfield J.F."/>
        </authorList>
    </citation>
    <scope>NUCLEOTIDE SEQUENCE</scope>
    <source>
        <strain evidence="3">NC_groundwater_928_Pr1_S-0.2um_72_17</strain>
    </source>
</reference>
<dbReference type="EMBL" id="JACQAY010000066">
    <property type="protein sequence ID" value="MBI3539087.1"/>
    <property type="molecule type" value="Genomic_DNA"/>
</dbReference>
<accession>A0A9D6L8Z3</accession>
<feature type="signal peptide" evidence="2">
    <location>
        <begin position="1"/>
        <end position="20"/>
    </location>
</feature>
<evidence type="ECO:0000313" key="3">
    <source>
        <dbReference type="EMBL" id="MBI3539087.1"/>
    </source>
</evidence>
<evidence type="ECO:0000256" key="2">
    <source>
        <dbReference type="SAM" id="SignalP"/>
    </source>
</evidence>
<dbReference type="PROSITE" id="PS51257">
    <property type="entry name" value="PROKAR_LIPOPROTEIN"/>
    <property type="match status" value="1"/>
</dbReference>
<dbReference type="AlphaFoldDB" id="A0A9D6L8Z3"/>
<gene>
    <name evidence="3" type="ORF">HY076_02295</name>
</gene>
<evidence type="ECO:0000256" key="1">
    <source>
        <dbReference type="SAM" id="MobiDB-lite"/>
    </source>
</evidence>